<dbReference type="PROSITE" id="PS51417">
    <property type="entry name" value="ARF"/>
    <property type="match status" value="1"/>
</dbReference>
<protein>
    <submittedName>
        <fullName evidence="3">Uncharacterized protein</fullName>
    </submittedName>
</protein>
<gene>
    <name evidence="3" type="ORF">M9Y10_009901</name>
</gene>
<evidence type="ECO:0000313" key="4">
    <source>
        <dbReference type="Proteomes" id="UP001470230"/>
    </source>
</evidence>
<evidence type="ECO:0000313" key="3">
    <source>
        <dbReference type="EMBL" id="KAK8866932.1"/>
    </source>
</evidence>
<dbReference type="InterPro" id="IPR044612">
    <property type="entry name" value="ARL2/3"/>
</dbReference>
<accession>A0ABR2IPV6</accession>
<keyword evidence="2" id="KW-0342">GTP-binding</keyword>
<comment type="caution">
    <text evidence="3">The sequence shown here is derived from an EMBL/GenBank/DDBJ whole genome shotgun (WGS) entry which is preliminary data.</text>
</comment>
<sequence length="190" mass="21287">MGCNATAEQTQYISRTIAFVGLDGSGKSSIVHQMINPNATEEFIPIPTAGADYYESSMGASKFCIYDCGGIGRYRDEWNFYIKHSDAVCFVIDRTDKKRMSVVRDEIGMILQKCQLQQIPILILINKTDKKSSLTISDFELITKVNEFKVDGDIKECSAENGEGIVAARDWLLQHIKPRTTTITTTTEEK</sequence>
<proteinExistence type="predicted"/>
<evidence type="ECO:0000256" key="1">
    <source>
        <dbReference type="ARBA" id="ARBA00022741"/>
    </source>
</evidence>
<name>A0ABR2IPV6_9EUKA</name>
<organism evidence="3 4">
    <name type="scientific">Tritrichomonas musculus</name>
    <dbReference type="NCBI Taxonomy" id="1915356"/>
    <lineage>
        <taxon>Eukaryota</taxon>
        <taxon>Metamonada</taxon>
        <taxon>Parabasalia</taxon>
        <taxon>Tritrichomonadida</taxon>
        <taxon>Tritrichomonadidae</taxon>
        <taxon>Tritrichomonas</taxon>
    </lineage>
</organism>
<keyword evidence="4" id="KW-1185">Reference proteome</keyword>
<dbReference type="Pfam" id="PF00025">
    <property type="entry name" value="Arf"/>
    <property type="match status" value="1"/>
</dbReference>
<dbReference type="Gene3D" id="3.40.50.300">
    <property type="entry name" value="P-loop containing nucleotide triphosphate hydrolases"/>
    <property type="match status" value="1"/>
</dbReference>
<dbReference type="SUPFAM" id="SSF52540">
    <property type="entry name" value="P-loop containing nucleoside triphosphate hydrolases"/>
    <property type="match status" value="1"/>
</dbReference>
<keyword evidence="1" id="KW-0547">Nucleotide-binding</keyword>
<reference evidence="3 4" key="1">
    <citation type="submission" date="2024-04" db="EMBL/GenBank/DDBJ databases">
        <title>Tritrichomonas musculus Genome.</title>
        <authorList>
            <person name="Alves-Ferreira E."/>
            <person name="Grigg M."/>
            <person name="Lorenzi H."/>
            <person name="Galac M."/>
        </authorList>
    </citation>
    <scope>NUCLEOTIDE SEQUENCE [LARGE SCALE GENOMIC DNA]</scope>
    <source>
        <strain evidence="3 4">EAF2021</strain>
    </source>
</reference>
<dbReference type="PRINTS" id="PR00328">
    <property type="entry name" value="SAR1GTPBP"/>
</dbReference>
<dbReference type="SMART" id="SM00177">
    <property type="entry name" value="ARF"/>
    <property type="match status" value="1"/>
</dbReference>
<dbReference type="InterPro" id="IPR027417">
    <property type="entry name" value="P-loop_NTPase"/>
</dbReference>
<dbReference type="PANTHER" id="PTHR45697">
    <property type="entry name" value="ADP-RIBOSYLATION FACTOR-LIKE PROTEIN 2-RELATED"/>
    <property type="match status" value="1"/>
</dbReference>
<dbReference type="Proteomes" id="UP001470230">
    <property type="component" value="Unassembled WGS sequence"/>
</dbReference>
<dbReference type="SMART" id="SM00178">
    <property type="entry name" value="SAR"/>
    <property type="match status" value="1"/>
</dbReference>
<evidence type="ECO:0000256" key="2">
    <source>
        <dbReference type="ARBA" id="ARBA00023134"/>
    </source>
</evidence>
<dbReference type="EMBL" id="JAPFFF010000015">
    <property type="protein sequence ID" value="KAK8866932.1"/>
    <property type="molecule type" value="Genomic_DNA"/>
</dbReference>
<dbReference type="InterPro" id="IPR006689">
    <property type="entry name" value="Small_GTPase_ARF/SAR"/>
</dbReference>